<feature type="transmembrane region" description="Helical" evidence="7">
    <location>
        <begin position="127"/>
        <end position="147"/>
    </location>
</feature>
<feature type="transmembrane region" description="Helical" evidence="7">
    <location>
        <begin position="327"/>
        <end position="347"/>
    </location>
</feature>
<feature type="chain" id="PRO_5030766968" description="EamA domain-containing protein" evidence="8">
    <location>
        <begin position="21"/>
        <end position="471"/>
    </location>
</feature>
<dbReference type="SUPFAM" id="SSF103481">
    <property type="entry name" value="Multidrug resistance efflux transporter EmrE"/>
    <property type="match status" value="1"/>
</dbReference>
<name>A0A7S2I3H0_9STRA</name>
<evidence type="ECO:0000256" key="2">
    <source>
        <dbReference type="ARBA" id="ARBA00022475"/>
    </source>
</evidence>
<feature type="transmembrane region" description="Helical" evidence="7">
    <location>
        <begin position="380"/>
        <end position="404"/>
    </location>
</feature>
<evidence type="ECO:0000256" key="7">
    <source>
        <dbReference type="SAM" id="Phobius"/>
    </source>
</evidence>
<evidence type="ECO:0000259" key="9">
    <source>
        <dbReference type="Pfam" id="PF00892"/>
    </source>
</evidence>
<comment type="subcellular location">
    <subcellularLocation>
        <location evidence="1">Cell membrane</location>
        <topology evidence="1">Multi-pass membrane protein</topology>
    </subcellularLocation>
</comment>
<evidence type="ECO:0000313" key="10">
    <source>
        <dbReference type="EMBL" id="CAD9506876.1"/>
    </source>
</evidence>
<feature type="domain" description="EamA" evidence="9">
    <location>
        <begin position="383"/>
        <end position="459"/>
    </location>
</feature>
<dbReference type="InterPro" id="IPR051258">
    <property type="entry name" value="Diverse_Substrate_Transporter"/>
</dbReference>
<feature type="transmembrane region" description="Helical" evidence="7">
    <location>
        <begin position="442"/>
        <end position="461"/>
    </location>
</feature>
<evidence type="ECO:0000256" key="6">
    <source>
        <dbReference type="SAM" id="MobiDB-lite"/>
    </source>
</evidence>
<feature type="compositionally biased region" description="Low complexity" evidence="6">
    <location>
        <begin position="24"/>
        <end position="43"/>
    </location>
</feature>
<feature type="transmembrane region" description="Helical" evidence="7">
    <location>
        <begin position="416"/>
        <end position="436"/>
    </location>
</feature>
<sequence length="471" mass="50296">MVKALFLTLQSIALFAVVSSFTTSPSRSSSWIIPPHPPSSSSSCRRRRQQQNKVMFMTVMSENNSVVKKGKALSSSSSSTAISSLALSSSSPSTNVISPATTTPEHHHPPLQEQDQQQEGASWVSNYLWKAVIVILCALWASNFAAAKLVMAEPGVDSALYALARFGIAALALLPGAINSIKRGNIDLQTAQSAAICGGWVAFGYLGQTLGLLTTTASKSCVICSIHCVFVAVVAEWMRVQQYNNKQQETIHVMMPNDDDQKGRDHSKFDVKTLLPAAVAVAGVAIIELQGAAGKPTIGDLLSFAQPIGFGLGYLQLEELMKKKPEAALPVSAIKLIVVAFASLLFFEFSPLLLDQPQQQQQMDVVSALWPPRIPDFQPIFSSTTALGGILYTGLITTALALWIESIAFKRVPATDASIILTTEPLFAAGAGALALGETFGMSDYIGATLIIGACILAVLIEDKEEDPMLL</sequence>
<keyword evidence="3 7" id="KW-0812">Transmembrane</keyword>
<feature type="signal peptide" evidence="8">
    <location>
        <begin position="1"/>
        <end position="20"/>
    </location>
</feature>
<dbReference type="InterPro" id="IPR037185">
    <property type="entry name" value="EmrE-like"/>
</dbReference>
<feature type="transmembrane region" description="Helical" evidence="7">
    <location>
        <begin position="159"/>
        <end position="178"/>
    </location>
</feature>
<proteinExistence type="predicted"/>
<evidence type="ECO:0000256" key="8">
    <source>
        <dbReference type="SAM" id="SignalP"/>
    </source>
</evidence>
<keyword evidence="5 7" id="KW-0472">Membrane</keyword>
<dbReference type="GO" id="GO:0005886">
    <property type="term" value="C:plasma membrane"/>
    <property type="evidence" value="ECO:0007669"/>
    <property type="project" value="UniProtKB-SubCell"/>
</dbReference>
<dbReference type="AlphaFoldDB" id="A0A7S2I3H0"/>
<keyword evidence="4 7" id="KW-1133">Transmembrane helix</keyword>
<protein>
    <recommendedName>
        <fullName evidence="9">EamA domain-containing protein</fullName>
    </recommendedName>
</protein>
<evidence type="ECO:0000256" key="3">
    <source>
        <dbReference type="ARBA" id="ARBA00022692"/>
    </source>
</evidence>
<gene>
    <name evidence="10" type="ORF">HTAM1171_LOCUS9119</name>
</gene>
<feature type="region of interest" description="Disordered" evidence="6">
    <location>
        <begin position="89"/>
        <end position="116"/>
    </location>
</feature>
<dbReference type="InterPro" id="IPR000620">
    <property type="entry name" value="EamA_dom"/>
</dbReference>
<accession>A0A7S2I3H0</accession>
<evidence type="ECO:0000256" key="5">
    <source>
        <dbReference type="ARBA" id="ARBA00023136"/>
    </source>
</evidence>
<dbReference type="EMBL" id="HBGV01014808">
    <property type="protein sequence ID" value="CAD9506876.1"/>
    <property type="molecule type" value="Transcribed_RNA"/>
</dbReference>
<keyword evidence="8" id="KW-0732">Signal</keyword>
<dbReference type="Pfam" id="PF00892">
    <property type="entry name" value="EamA"/>
    <property type="match status" value="1"/>
</dbReference>
<feature type="region of interest" description="Disordered" evidence="6">
    <location>
        <begin position="24"/>
        <end position="48"/>
    </location>
</feature>
<dbReference type="PANTHER" id="PTHR42920:SF5">
    <property type="entry name" value="EAMA DOMAIN-CONTAINING PROTEIN"/>
    <property type="match status" value="1"/>
</dbReference>
<organism evidence="10">
    <name type="scientific">Helicotheca tamesis</name>
    <dbReference type="NCBI Taxonomy" id="374047"/>
    <lineage>
        <taxon>Eukaryota</taxon>
        <taxon>Sar</taxon>
        <taxon>Stramenopiles</taxon>
        <taxon>Ochrophyta</taxon>
        <taxon>Bacillariophyta</taxon>
        <taxon>Mediophyceae</taxon>
        <taxon>Lithodesmiophycidae</taxon>
        <taxon>Lithodesmiales</taxon>
        <taxon>Lithodesmiaceae</taxon>
        <taxon>Helicotheca</taxon>
    </lineage>
</organism>
<dbReference type="PANTHER" id="PTHR42920">
    <property type="entry name" value="OS03G0707200 PROTEIN-RELATED"/>
    <property type="match status" value="1"/>
</dbReference>
<keyword evidence="2" id="KW-1003">Cell membrane</keyword>
<evidence type="ECO:0000256" key="1">
    <source>
        <dbReference type="ARBA" id="ARBA00004651"/>
    </source>
</evidence>
<reference evidence="10" key="1">
    <citation type="submission" date="2021-01" db="EMBL/GenBank/DDBJ databases">
        <authorList>
            <person name="Corre E."/>
            <person name="Pelletier E."/>
            <person name="Niang G."/>
            <person name="Scheremetjew M."/>
            <person name="Finn R."/>
            <person name="Kale V."/>
            <person name="Holt S."/>
            <person name="Cochrane G."/>
            <person name="Meng A."/>
            <person name="Brown T."/>
            <person name="Cohen L."/>
        </authorList>
    </citation>
    <scope>NUCLEOTIDE SEQUENCE</scope>
    <source>
        <strain evidence="10">CCMP826</strain>
    </source>
</reference>
<evidence type="ECO:0000256" key="4">
    <source>
        <dbReference type="ARBA" id="ARBA00022989"/>
    </source>
</evidence>